<name>A0A810D9Q2_9BRAD</name>
<dbReference type="EMBL" id="AP023092">
    <property type="protein sequence ID" value="BCE34774.1"/>
    <property type="molecule type" value="Genomic_DNA"/>
</dbReference>
<protein>
    <submittedName>
        <fullName evidence="3">Uncharacterized protein</fullName>
    </submittedName>
</protein>
<organism evidence="3">
    <name type="scientific">Bradyrhizobium diazoefficiens</name>
    <dbReference type="NCBI Taxonomy" id="1355477"/>
    <lineage>
        <taxon>Bacteria</taxon>
        <taxon>Pseudomonadati</taxon>
        <taxon>Pseudomonadota</taxon>
        <taxon>Alphaproteobacteria</taxon>
        <taxon>Hyphomicrobiales</taxon>
        <taxon>Nitrobacteraceae</taxon>
        <taxon>Bradyrhizobium</taxon>
    </lineage>
</organism>
<gene>
    <name evidence="3" type="ORF">XF10B_87680</name>
    <name evidence="2" type="ORF">XF2B_85430</name>
</gene>
<reference evidence="2" key="2">
    <citation type="submission" date="2020-05" db="EMBL/GenBank/DDBJ databases">
        <title>Complete genome sequence of Bradyrhizobium diazoefficiens XF2 isolated from soybean nodule.</title>
        <authorList>
            <person name="Noda R."/>
            <person name="Kakizaki K."/>
            <person name="Minamisawa K."/>
        </authorList>
    </citation>
    <scope>NUCLEOTIDE SEQUENCE</scope>
    <source>
        <strain evidence="2">XF2</strain>
    </source>
</reference>
<proteinExistence type="predicted"/>
<reference evidence="3" key="1">
    <citation type="submission" date="2020-05" db="EMBL/GenBank/DDBJ databases">
        <title>Complete genome sequence of Bradyrhizobium diazoefficiens XF10 isolated from soybean nodule.</title>
        <authorList>
            <person name="Noda R."/>
            <person name="Kakizaki K."/>
            <person name="Minamisawa K."/>
        </authorList>
    </citation>
    <scope>NUCLEOTIDE SEQUENCE</scope>
    <source>
        <strain evidence="3">XF10</strain>
    </source>
</reference>
<evidence type="ECO:0000313" key="2">
    <source>
        <dbReference type="EMBL" id="BCE34774.1"/>
    </source>
</evidence>
<evidence type="ECO:0000256" key="1">
    <source>
        <dbReference type="SAM" id="MobiDB-lite"/>
    </source>
</evidence>
<accession>A0A810D9Q2</accession>
<sequence>MRWGSGHGAIGGAGRLSTGRGGWEGDGVADDDLVVANEDFLHEKAQHALAFDYIERADGRAEALEEASHGFSETQTNLLLLRLVFDRLQRRQASLFAATQIGHATAQLFK</sequence>
<feature type="region of interest" description="Disordered" evidence="1">
    <location>
        <begin position="1"/>
        <end position="22"/>
    </location>
</feature>
<dbReference type="EMBL" id="AP023099">
    <property type="protein sequence ID" value="BCE95970.1"/>
    <property type="molecule type" value="Genomic_DNA"/>
</dbReference>
<dbReference type="AlphaFoldDB" id="A0A810D9Q2"/>
<evidence type="ECO:0000313" key="3">
    <source>
        <dbReference type="EMBL" id="BCE95970.1"/>
    </source>
</evidence>